<feature type="compositionally biased region" description="Low complexity" evidence="8">
    <location>
        <begin position="86"/>
        <end position="97"/>
    </location>
</feature>
<reference evidence="10 11" key="1">
    <citation type="journal article" date="2018" name="BMC Genomics">
        <title>Genomic comparison of Trypanosoma conorhini and Trypanosoma rangeli to Trypanosoma cruzi strains of high and low virulence.</title>
        <authorList>
            <person name="Bradwell K.R."/>
            <person name="Koparde V.N."/>
            <person name="Matveyev A.V."/>
            <person name="Serrano M.G."/>
            <person name="Alves J.M."/>
            <person name="Parikh H."/>
            <person name="Huang B."/>
            <person name="Lee V."/>
            <person name="Espinosa-Alvarez O."/>
            <person name="Ortiz P.A."/>
            <person name="Costa-Martins A.G."/>
            <person name="Teixeira M.M."/>
            <person name="Buck G.A."/>
        </authorList>
    </citation>
    <scope>NUCLEOTIDE SEQUENCE [LARGE SCALE GENOMIC DNA]</scope>
    <source>
        <strain evidence="10 11">025E</strain>
    </source>
</reference>
<dbReference type="RefSeq" id="XP_029230743.1">
    <property type="nucleotide sequence ID" value="XM_029369149.1"/>
</dbReference>
<feature type="compositionally biased region" description="Low complexity" evidence="8">
    <location>
        <begin position="185"/>
        <end position="197"/>
    </location>
</feature>
<dbReference type="PANTHER" id="PTHR46494">
    <property type="entry name" value="CORA FAMILY METAL ION TRANSPORTER (EUROFUNG)"/>
    <property type="match status" value="1"/>
</dbReference>
<evidence type="ECO:0000256" key="1">
    <source>
        <dbReference type="ARBA" id="ARBA00004651"/>
    </source>
</evidence>
<dbReference type="EMBL" id="MKKU01000085">
    <property type="protein sequence ID" value="RNF25382.1"/>
    <property type="molecule type" value="Genomic_DNA"/>
</dbReference>
<dbReference type="GO" id="GO:0050897">
    <property type="term" value="F:cobalt ion binding"/>
    <property type="evidence" value="ECO:0007669"/>
    <property type="project" value="TreeGrafter"/>
</dbReference>
<dbReference type="Gene3D" id="3.30.460.20">
    <property type="entry name" value="CorA soluble domain-like"/>
    <property type="match status" value="1"/>
</dbReference>
<dbReference type="GO" id="GO:0015087">
    <property type="term" value="F:cobalt ion transmembrane transporter activity"/>
    <property type="evidence" value="ECO:0007669"/>
    <property type="project" value="TreeGrafter"/>
</dbReference>
<feature type="region of interest" description="Disordered" evidence="8">
    <location>
        <begin position="129"/>
        <end position="198"/>
    </location>
</feature>
<proteinExistence type="inferred from homology"/>
<evidence type="ECO:0000256" key="3">
    <source>
        <dbReference type="ARBA" id="ARBA00022448"/>
    </source>
</evidence>
<dbReference type="InterPro" id="IPR002523">
    <property type="entry name" value="MgTranspt_CorA/ZnTranspt_ZntB"/>
</dbReference>
<dbReference type="PANTHER" id="PTHR46494:SF1">
    <property type="entry name" value="CORA FAMILY METAL ION TRANSPORTER (EUROFUNG)"/>
    <property type="match status" value="1"/>
</dbReference>
<keyword evidence="3" id="KW-0813">Transport</keyword>
<dbReference type="SUPFAM" id="SSF144083">
    <property type="entry name" value="Magnesium transport protein CorA, transmembrane region"/>
    <property type="match status" value="1"/>
</dbReference>
<sequence>MPTPPAVLRGCVLSRRAFVCPLVPRGGSGGAAQALRPGRGHPPLRTPAASMHTRLAGGCGHPCQGQNSFETHADGFSTLFTASAPAAASSSFPSPSSGDEGAVASSRTPPPRHRVSRWFFPGLTREEEQIDGVGPTASKPAAASASSEEAGEASAELRRVIGAEDGAAHTPQSAPAPARSGHGETAASTATDTTQSQVPAAALSLDEALPSAFCEYEARRNHRIKAVLMATMGGAFAKAGTDSDGLRMSFSAASAAAAKEAVGLRRMSSKLLLSFLSCPDSAWSWVDITAHPTASLDEYRGALSEVLIDLGTHETLVSDALEPMLLPQTTVMRGCHCLVVRYAEDAAKASMDGFQDLTNRLTIFVTNKRVITIHRLHCVFVEKIKRNWTQLMKERDKAFLLSLLVKEAVDTFNTALARCIVEFDGYEGSLFSSERQRSTLARQIYHIKRRASVYTRTLSLIGDAYSQVCGALPVMPNDVQFQDVQQDIAHVRSLSEELLNSADSGLQLLFQLSSYQLNELMRVLTMFSAFFIPLSFVASIYGMNFAHLPLIEDKNGHKYCIAMMVALGGGLGGWFKFKRFM</sequence>
<dbReference type="GO" id="GO:0015095">
    <property type="term" value="F:magnesium ion transmembrane transporter activity"/>
    <property type="evidence" value="ECO:0007669"/>
    <property type="project" value="TreeGrafter"/>
</dbReference>
<evidence type="ECO:0000256" key="7">
    <source>
        <dbReference type="ARBA" id="ARBA00023136"/>
    </source>
</evidence>
<keyword evidence="11" id="KW-1185">Reference proteome</keyword>
<dbReference type="Pfam" id="PF01544">
    <property type="entry name" value="CorA"/>
    <property type="match status" value="1"/>
</dbReference>
<keyword evidence="4" id="KW-1003">Cell membrane</keyword>
<dbReference type="Gene3D" id="1.20.58.340">
    <property type="entry name" value="Magnesium transport protein CorA, transmembrane region"/>
    <property type="match status" value="2"/>
</dbReference>
<dbReference type="InterPro" id="IPR045861">
    <property type="entry name" value="CorA_cytoplasmic_dom"/>
</dbReference>
<feature type="transmembrane region" description="Helical" evidence="9">
    <location>
        <begin position="556"/>
        <end position="575"/>
    </location>
</feature>
<keyword evidence="5 9" id="KW-0812">Transmembrane</keyword>
<evidence type="ECO:0000256" key="5">
    <source>
        <dbReference type="ARBA" id="ARBA00022692"/>
    </source>
</evidence>
<organism evidence="10 11">
    <name type="scientific">Trypanosoma conorhini</name>
    <dbReference type="NCBI Taxonomy" id="83891"/>
    <lineage>
        <taxon>Eukaryota</taxon>
        <taxon>Discoba</taxon>
        <taxon>Euglenozoa</taxon>
        <taxon>Kinetoplastea</taxon>
        <taxon>Metakinetoplastina</taxon>
        <taxon>Trypanosomatida</taxon>
        <taxon>Trypanosomatidae</taxon>
        <taxon>Trypanosoma</taxon>
    </lineage>
</organism>
<evidence type="ECO:0000256" key="6">
    <source>
        <dbReference type="ARBA" id="ARBA00022989"/>
    </source>
</evidence>
<protein>
    <submittedName>
        <fullName evidence="10">Putative magnesium and cobalt transport protein</fullName>
    </submittedName>
</protein>
<keyword evidence="6 9" id="KW-1133">Transmembrane helix</keyword>
<dbReference type="GO" id="GO:0005886">
    <property type="term" value="C:plasma membrane"/>
    <property type="evidence" value="ECO:0007669"/>
    <property type="project" value="UniProtKB-SubCell"/>
</dbReference>
<feature type="transmembrane region" description="Helical" evidence="9">
    <location>
        <begin position="523"/>
        <end position="544"/>
    </location>
</feature>
<keyword evidence="7 9" id="KW-0472">Membrane</keyword>
<evidence type="ECO:0000256" key="9">
    <source>
        <dbReference type="SAM" id="Phobius"/>
    </source>
</evidence>
<dbReference type="Proteomes" id="UP000284403">
    <property type="component" value="Unassembled WGS sequence"/>
</dbReference>
<name>A0A422Q606_9TRYP</name>
<evidence type="ECO:0000256" key="4">
    <source>
        <dbReference type="ARBA" id="ARBA00022475"/>
    </source>
</evidence>
<accession>A0A422Q606</accession>
<comment type="subcellular location">
    <subcellularLocation>
        <location evidence="1">Cell membrane</location>
        <topology evidence="1">Multi-pass membrane protein</topology>
    </subcellularLocation>
</comment>
<dbReference type="OrthoDB" id="9978047at2759"/>
<evidence type="ECO:0000256" key="8">
    <source>
        <dbReference type="SAM" id="MobiDB-lite"/>
    </source>
</evidence>
<comment type="caution">
    <text evidence="10">The sequence shown here is derived from an EMBL/GenBank/DDBJ whole genome shotgun (WGS) entry which is preliminary data.</text>
</comment>
<feature type="region of interest" description="Disordered" evidence="8">
    <location>
        <begin position="86"/>
        <end position="117"/>
    </location>
</feature>
<dbReference type="GeneID" id="40315831"/>
<dbReference type="SUPFAM" id="SSF143865">
    <property type="entry name" value="CorA soluble domain-like"/>
    <property type="match status" value="1"/>
</dbReference>
<evidence type="ECO:0000313" key="11">
    <source>
        <dbReference type="Proteomes" id="UP000284403"/>
    </source>
</evidence>
<evidence type="ECO:0000256" key="2">
    <source>
        <dbReference type="ARBA" id="ARBA00009765"/>
    </source>
</evidence>
<gene>
    <name evidence="10" type="ORF">Tco025E_02220</name>
</gene>
<feature type="compositionally biased region" description="Low complexity" evidence="8">
    <location>
        <begin position="141"/>
        <end position="154"/>
    </location>
</feature>
<comment type="similarity">
    <text evidence="2">Belongs to the CorA metal ion transporter (MIT) (TC 1.A.35) family.</text>
</comment>
<dbReference type="AlphaFoldDB" id="A0A422Q606"/>
<dbReference type="GO" id="GO:0000287">
    <property type="term" value="F:magnesium ion binding"/>
    <property type="evidence" value="ECO:0007669"/>
    <property type="project" value="TreeGrafter"/>
</dbReference>
<evidence type="ECO:0000313" key="10">
    <source>
        <dbReference type="EMBL" id="RNF25382.1"/>
    </source>
</evidence>
<dbReference type="InterPro" id="IPR045863">
    <property type="entry name" value="CorA_TM1_TM2"/>
</dbReference>